<keyword evidence="4" id="KW-0862">Zinc</keyword>
<dbReference type="PROSITE" id="PS50157">
    <property type="entry name" value="ZINC_FINGER_C2H2_2"/>
    <property type="match status" value="3"/>
</dbReference>
<sequence length="322" mass="36187">MRQDMHKLVLLLLLASLLGSAAATTTPIMDYTLPVASLEEQFLQDSDGMFHLFCDYCAAPVWQCSCAMTRPPYIDPAMVYRQLEYNEPHTSYDPIAFDLAPVAAFVSGRSHEQLPTDRRIQYSNENATASQARTVYPYAEEPHTPVPAYVTDRTPEQLSIDEGVQRMNENATTVQSSTIQAHVEDTYTPGDRQQPTPPAVSRRPPTTRQALRPGGYPCTFGGCGKAFDLAYKLHRHEKQHLPSSERRHKCSICNEGFLYPKDLIRHHVTHNKKSVTSAKHLCSFRNCGKSFPRRDNLARHERNQHPPAQVTVELPIIGSSTA</sequence>
<keyword evidence="8" id="KW-0732">Signal</keyword>
<keyword evidence="2" id="KW-0677">Repeat</keyword>
<evidence type="ECO:0000256" key="4">
    <source>
        <dbReference type="ARBA" id="ARBA00022833"/>
    </source>
</evidence>
<protein>
    <recommendedName>
        <fullName evidence="5">C2H2 type master regulator of conidiophore development brlA</fullName>
    </recommendedName>
</protein>
<dbReference type="Proteomes" id="UP000799771">
    <property type="component" value="Unassembled WGS sequence"/>
</dbReference>
<dbReference type="OrthoDB" id="8922241at2759"/>
<dbReference type="PANTHER" id="PTHR14003:SF19">
    <property type="entry name" value="YY2 TRANSCRIPTION FACTOR"/>
    <property type="match status" value="1"/>
</dbReference>
<dbReference type="GO" id="GO:0000978">
    <property type="term" value="F:RNA polymerase II cis-regulatory region sequence-specific DNA binding"/>
    <property type="evidence" value="ECO:0007669"/>
    <property type="project" value="TreeGrafter"/>
</dbReference>
<dbReference type="PROSITE" id="PS00028">
    <property type="entry name" value="ZINC_FINGER_C2H2_1"/>
    <property type="match status" value="3"/>
</dbReference>
<feature type="signal peptide" evidence="8">
    <location>
        <begin position="1"/>
        <end position="23"/>
    </location>
</feature>
<dbReference type="Pfam" id="PF00096">
    <property type="entry name" value="zf-C2H2"/>
    <property type="match status" value="1"/>
</dbReference>
<dbReference type="GO" id="GO:0005667">
    <property type="term" value="C:transcription regulator complex"/>
    <property type="evidence" value="ECO:0007669"/>
    <property type="project" value="TreeGrafter"/>
</dbReference>
<evidence type="ECO:0000256" key="6">
    <source>
        <dbReference type="PROSITE-ProRule" id="PRU00042"/>
    </source>
</evidence>
<keyword evidence="1" id="KW-0479">Metal-binding</keyword>
<keyword evidence="11" id="KW-1185">Reference proteome</keyword>
<dbReference type="SMART" id="SM00355">
    <property type="entry name" value="ZnF_C2H2"/>
    <property type="match status" value="3"/>
</dbReference>
<organism evidence="10 11">
    <name type="scientific">Dothidotthia symphoricarpi CBS 119687</name>
    <dbReference type="NCBI Taxonomy" id="1392245"/>
    <lineage>
        <taxon>Eukaryota</taxon>
        <taxon>Fungi</taxon>
        <taxon>Dikarya</taxon>
        <taxon>Ascomycota</taxon>
        <taxon>Pezizomycotina</taxon>
        <taxon>Dothideomycetes</taxon>
        <taxon>Pleosporomycetidae</taxon>
        <taxon>Pleosporales</taxon>
        <taxon>Dothidotthiaceae</taxon>
        <taxon>Dothidotthia</taxon>
    </lineage>
</organism>
<feature type="domain" description="C2H2-type" evidence="9">
    <location>
        <begin position="216"/>
        <end position="245"/>
    </location>
</feature>
<dbReference type="SUPFAM" id="SSF57667">
    <property type="entry name" value="beta-beta-alpha zinc fingers"/>
    <property type="match status" value="2"/>
</dbReference>
<proteinExistence type="predicted"/>
<dbReference type="Gene3D" id="3.30.160.60">
    <property type="entry name" value="Classic Zinc Finger"/>
    <property type="match status" value="2"/>
</dbReference>
<dbReference type="InterPro" id="IPR013087">
    <property type="entry name" value="Znf_C2H2_type"/>
</dbReference>
<accession>A0A6A6A2T3</accession>
<dbReference type="GeneID" id="54402421"/>
<evidence type="ECO:0000256" key="5">
    <source>
        <dbReference type="ARBA" id="ARBA00044085"/>
    </source>
</evidence>
<feature type="domain" description="C2H2-type" evidence="9">
    <location>
        <begin position="280"/>
        <end position="305"/>
    </location>
</feature>
<evidence type="ECO:0000259" key="9">
    <source>
        <dbReference type="PROSITE" id="PS50157"/>
    </source>
</evidence>
<dbReference type="GO" id="GO:0008270">
    <property type="term" value="F:zinc ion binding"/>
    <property type="evidence" value="ECO:0007669"/>
    <property type="project" value="UniProtKB-KW"/>
</dbReference>
<evidence type="ECO:0000256" key="3">
    <source>
        <dbReference type="ARBA" id="ARBA00022771"/>
    </source>
</evidence>
<evidence type="ECO:0000256" key="2">
    <source>
        <dbReference type="ARBA" id="ARBA00022737"/>
    </source>
</evidence>
<dbReference type="AlphaFoldDB" id="A0A6A6A2T3"/>
<dbReference type="GO" id="GO:0000785">
    <property type="term" value="C:chromatin"/>
    <property type="evidence" value="ECO:0007669"/>
    <property type="project" value="TreeGrafter"/>
</dbReference>
<feature type="chain" id="PRO_5025462102" description="C2H2 type master regulator of conidiophore development brlA" evidence="8">
    <location>
        <begin position="24"/>
        <end position="322"/>
    </location>
</feature>
<dbReference type="GO" id="GO:0000981">
    <property type="term" value="F:DNA-binding transcription factor activity, RNA polymerase II-specific"/>
    <property type="evidence" value="ECO:0007669"/>
    <property type="project" value="TreeGrafter"/>
</dbReference>
<evidence type="ECO:0000256" key="7">
    <source>
        <dbReference type="SAM" id="MobiDB-lite"/>
    </source>
</evidence>
<name>A0A6A6A2T3_9PLEO</name>
<evidence type="ECO:0000256" key="1">
    <source>
        <dbReference type="ARBA" id="ARBA00022723"/>
    </source>
</evidence>
<keyword evidence="3 6" id="KW-0863">Zinc-finger</keyword>
<dbReference type="PANTHER" id="PTHR14003">
    <property type="entry name" value="TRANSCRIPTIONAL REPRESSOR PROTEIN YY"/>
    <property type="match status" value="1"/>
</dbReference>
<gene>
    <name evidence="10" type="ORF">P153DRAFT_122798</name>
</gene>
<dbReference type="InterPro" id="IPR036236">
    <property type="entry name" value="Znf_C2H2_sf"/>
</dbReference>
<dbReference type="EMBL" id="ML977517">
    <property type="protein sequence ID" value="KAF2125217.1"/>
    <property type="molecule type" value="Genomic_DNA"/>
</dbReference>
<dbReference type="RefSeq" id="XP_033519609.1">
    <property type="nucleotide sequence ID" value="XM_033661989.1"/>
</dbReference>
<reference evidence="10" key="1">
    <citation type="journal article" date="2020" name="Stud. Mycol.">
        <title>101 Dothideomycetes genomes: a test case for predicting lifestyles and emergence of pathogens.</title>
        <authorList>
            <person name="Haridas S."/>
            <person name="Albert R."/>
            <person name="Binder M."/>
            <person name="Bloem J."/>
            <person name="Labutti K."/>
            <person name="Salamov A."/>
            <person name="Andreopoulos B."/>
            <person name="Baker S."/>
            <person name="Barry K."/>
            <person name="Bills G."/>
            <person name="Bluhm B."/>
            <person name="Cannon C."/>
            <person name="Castanera R."/>
            <person name="Culley D."/>
            <person name="Daum C."/>
            <person name="Ezra D."/>
            <person name="Gonzalez J."/>
            <person name="Henrissat B."/>
            <person name="Kuo A."/>
            <person name="Liang C."/>
            <person name="Lipzen A."/>
            <person name="Lutzoni F."/>
            <person name="Magnuson J."/>
            <person name="Mondo S."/>
            <person name="Nolan M."/>
            <person name="Ohm R."/>
            <person name="Pangilinan J."/>
            <person name="Park H.-J."/>
            <person name="Ramirez L."/>
            <person name="Alfaro M."/>
            <person name="Sun H."/>
            <person name="Tritt A."/>
            <person name="Yoshinaga Y."/>
            <person name="Zwiers L.-H."/>
            <person name="Turgeon B."/>
            <person name="Goodwin S."/>
            <person name="Spatafora J."/>
            <person name="Crous P."/>
            <person name="Grigoriev I."/>
        </authorList>
    </citation>
    <scope>NUCLEOTIDE SEQUENCE</scope>
    <source>
        <strain evidence="10">CBS 119687</strain>
    </source>
</reference>
<evidence type="ECO:0000256" key="8">
    <source>
        <dbReference type="SAM" id="SignalP"/>
    </source>
</evidence>
<evidence type="ECO:0000313" key="10">
    <source>
        <dbReference type="EMBL" id="KAF2125217.1"/>
    </source>
</evidence>
<evidence type="ECO:0000313" key="11">
    <source>
        <dbReference type="Proteomes" id="UP000799771"/>
    </source>
</evidence>
<feature type="domain" description="C2H2-type" evidence="9">
    <location>
        <begin position="248"/>
        <end position="275"/>
    </location>
</feature>
<feature type="region of interest" description="Disordered" evidence="7">
    <location>
        <begin position="187"/>
        <end position="213"/>
    </location>
</feature>